<dbReference type="Pfam" id="PF13837">
    <property type="entry name" value="Myb_DNA-bind_4"/>
    <property type="match status" value="2"/>
</dbReference>
<comment type="caution">
    <text evidence="2">The sequence shown here is derived from an EMBL/GenBank/DDBJ whole genome shotgun (WGS) entry which is preliminary data.</text>
</comment>
<name>A0AAN8WU51_HALRR</name>
<evidence type="ECO:0000313" key="3">
    <source>
        <dbReference type="Proteomes" id="UP001381693"/>
    </source>
</evidence>
<dbReference type="AlphaFoldDB" id="A0AAN8WU51"/>
<keyword evidence="3" id="KW-1185">Reference proteome</keyword>
<dbReference type="PANTHER" id="PTHR47595:SF1">
    <property type="entry name" value="MYB_SANT-LIKE DNA-BINDING DOMAIN-CONTAINING PROTEIN"/>
    <property type="match status" value="1"/>
</dbReference>
<dbReference type="SMART" id="SM00595">
    <property type="entry name" value="MADF"/>
    <property type="match status" value="1"/>
</dbReference>
<gene>
    <name evidence="2" type="ORF">SK128_022946</name>
</gene>
<feature type="domain" description="MADF" evidence="1">
    <location>
        <begin position="19"/>
        <end position="124"/>
    </location>
</feature>
<sequence length="392" mass="45408">MSEIDERNTNIFAKTGIVEYYPKSSSQESVWQRNQIYFLIKNVEKFYEDFHNSSKKKKTVWQAIAKEMAKEGYQCTGADCDKKWRNLKATYIKVRRKQSQAKSHIVHGKFEYFEAMHDIMEKDINPSETRRIRSTQCTEALPEQREIIVSSDYQEPEVNFQSFVWSPAATNVLLNYMSLCLSIVPDITNIQEKWTDITERLNNEGFQVTKEDCQQRWENLQNSYHKRTSHTSGEVSDQAYFSQIQNLMTLMKIPTSVKINVTVNKKPSVREVVSNESEGRKLPIKRVTYTDGNIQADTASSLLNRVRGLDSAFSIRRRLDSLEERVNERICRQDIYKQTNNVLAQIVSELKSINRMVEAGNKRDNIQQFHQPQGVSSPSPGIIIVKDLSAQL</sequence>
<dbReference type="PROSITE" id="PS51029">
    <property type="entry name" value="MADF"/>
    <property type="match status" value="1"/>
</dbReference>
<accession>A0AAN8WU51</accession>
<evidence type="ECO:0000259" key="1">
    <source>
        <dbReference type="PROSITE" id="PS51029"/>
    </source>
</evidence>
<dbReference type="Gene3D" id="1.10.10.60">
    <property type="entry name" value="Homeodomain-like"/>
    <property type="match status" value="2"/>
</dbReference>
<dbReference type="InterPro" id="IPR006578">
    <property type="entry name" value="MADF-dom"/>
</dbReference>
<protein>
    <recommendedName>
        <fullName evidence="1">MADF domain-containing protein</fullName>
    </recommendedName>
</protein>
<evidence type="ECO:0000313" key="2">
    <source>
        <dbReference type="EMBL" id="KAK7070376.1"/>
    </source>
</evidence>
<organism evidence="2 3">
    <name type="scientific">Halocaridina rubra</name>
    <name type="common">Hawaiian red shrimp</name>
    <dbReference type="NCBI Taxonomy" id="373956"/>
    <lineage>
        <taxon>Eukaryota</taxon>
        <taxon>Metazoa</taxon>
        <taxon>Ecdysozoa</taxon>
        <taxon>Arthropoda</taxon>
        <taxon>Crustacea</taxon>
        <taxon>Multicrustacea</taxon>
        <taxon>Malacostraca</taxon>
        <taxon>Eumalacostraca</taxon>
        <taxon>Eucarida</taxon>
        <taxon>Decapoda</taxon>
        <taxon>Pleocyemata</taxon>
        <taxon>Caridea</taxon>
        <taxon>Atyoidea</taxon>
        <taxon>Atyidae</taxon>
        <taxon>Halocaridina</taxon>
    </lineage>
</organism>
<reference evidence="2 3" key="1">
    <citation type="submission" date="2023-11" db="EMBL/GenBank/DDBJ databases">
        <title>Halocaridina rubra genome assembly.</title>
        <authorList>
            <person name="Smith C."/>
        </authorList>
    </citation>
    <scope>NUCLEOTIDE SEQUENCE [LARGE SCALE GENOMIC DNA]</scope>
    <source>
        <strain evidence="2">EP-1</strain>
        <tissue evidence="2">Whole</tissue>
    </source>
</reference>
<dbReference type="InterPro" id="IPR044822">
    <property type="entry name" value="Myb_DNA-bind_4"/>
</dbReference>
<dbReference type="Proteomes" id="UP001381693">
    <property type="component" value="Unassembled WGS sequence"/>
</dbReference>
<dbReference type="EMBL" id="JAXCGZ010015402">
    <property type="protein sequence ID" value="KAK7070376.1"/>
    <property type="molecule type" value="Genomic_DNA"/>
</dbReference>
<proteinExistence type="predicted"/>
<dbReference type="PANTHER" id="PTHR47595">
    <property type="entry name" value="HEAT SHOCK 70 KDA PROTEIN 14"/>
    <property type="match status" value="1"/>
</dbReference>